<dbReference type="Proteomes" id="UP000284706">
    <property type="component" value="Unassembled WGS sequence"/>
</dbReference>
<evidence type="ECO:0000313" key="2">
    <source>
        <dbReference type="Proteomes" id="UP000284706"/>
    </source>
</evidence>
<protein>
    <submittedName>
        <fullName evidence="1">Uncharacterized protein</fullName>
    </submittedName>
</protein>
<evidence type="ECO:0000313" key="1">
    <source>
        <dbReference type="EMBL" id="PPQ96925.1"/>
    </source>
</evidence>
<organism evidence="1 2">
    <name type="scientific">Gymnopilus dilepis</name>
    <dbReference type="NCBI Taxonomy" id="231916"/>
    <lineage>
        <taxon>Eukaryota</taxon>
        <taxon>Fungi</taxon>
        <taxon>Dikarya</taxon>
        <taxon>Basidiomycota</taxon>
        <taxon>Agaricomycotina</taxon>
        <taxon>Agaricomycetes</taxon>
        <taxon>Agaricomycetidae</taxon>
        <taxon>Agaricales</taxon>
        <taxon>Agaricineae</taxon>
        <taxon>Hymenogastraceae</taxon>
        <taxon>Gymnopilus</taxon>
    </lineage>
</organism>
<name>A0A409Y1P2_9AGAR</name>
<dbReference type="EMBL" id="NHYE01001314">
    <property type="protein sequence ID" value="PPQ96925.1"/>
    <property type="molecule type" value="Genomic_DNA"/>
</dbReference>
<reference evidence="1 2" key="1">
    <citation type="journal article" date="2018" name="Evol. Lett.">
        <title>Horizontal gene cluster transfer increased hallucinogenic mushroom diversity.</title>
        <authorList>
            <person name="Reynolds H.T."/>
            <person name="Vijayakumar V."/>
            <person name="Gluck-Thaler E."/>
            <person name="Korotkin H.B."/>
            <person name="Matheny P.B."/>
            <person name="Slot J.C."/>
        </authorList>
    </citation>
    <scope>NUCLEOTIDE SEQUENCE [LARGE SCALE GENOMIC DNA]</scope>
    <source>
        <strain evidence="1 2">SRW20</strain>
    </source>
</reference>
<dbReference type="AlphaFoldDB" id="A0A409Y1P2"/>
<proteinExistence type="predicted"/>
<gene>
    <name evidence="1" type="ORF">CVT26_005911</name>
</gene>
<accession>A0A409Y1P2</accession>
<keyword evidence="2" id="KW-1185">Reference proteome</keyword>
<comment type="caution">
    <text evidence="1">The sequence shown here is derived from an EMBL/GenBank/DDBJ whole genome shotgun (WGS) entry which is preliminary data.</text>
</comment>
<dbReference type="InParanoid" id="A0A409Y1P2"/>
<sequence length="186" mass="20361">MVGEGNEDVGVLGVWRHGDVEVDQQNELQEGRYCHLLTPALVPKAASVLVVHGPDAATFVGIVGGQMNIDIKPTRSFASPRSSSQILLHLRVINLRHMFSSGLSITIRLLVQVVRHLQRMLPPRSWSTSTIFIYHPASNSNVFQPHQGCPYVPPPSTRATPWPQLGPGLKDALRTLNSVLAVVLDP</sequence>